<evidence type="ECO:0000256" key="3">
    <source>
        <dbReference type="ARBA" id="ARBA00022692"/>
    </source>
</evidence>
<evidence type="ECO:0000256" key="5">
    <source>
        <dbReference type="ARBA" id="ARBA00023136"/>
    </source>
</evidence>
<evidence type="ECO:0000256" key="2">
    <source>
        <dbReference type="ARBA" id="ARBA00022475"/>
    </source>
</evidence>
<feature type="domain" description="Ancillary SecYEG translocon subunit/Cell division coordinator CpoB TPR" evidence="10">
    <location>
        <begin position="15"/>
        <end position="209"/>
    </location>
</feature>
<evidence type="ECO:0000313" key="11">
    <source>
        <dbReference type="EMBL" id="MDL2059234.1"/>
    </source>
</evidence>
<dbReference type="SUPFAM" id="SSF48452">
    <property type="entry name" value="TPR-like"/>
    <property type="match status" value="1"/>
</dbReference>
<keyword evidence="5 9" id="KW-0472">Membrane</keyword>
<dbReference type="InterPro" id="IPR018704">
    <property type="entry name" value="SecYEG/CpoB_TPR"/>
</dbReference>
<evidence type="ECO:0000256" key="4">
    <source>
        <dbReference type="ARBA" id="ARBA00022989"/>
    </source>
</evidence>
<name>A0ABT7ILK9_9BURK</name>
<dbReference type="Pfam" id="PF09976">
    <property type="entry name" value="TPR_21"/>
    <property type="match status" value="1"/>
</dbReference>
<evidence type="ECO:0000313" key="12">
    <source>
        <dbReference type="Proteomes" id="UP001165481"/>
    </source>
</evidence>
<dbReference type="PIRSF" id="PIRSF006170">
    <property type="entry name" value="YfgM"/>
    <property type="match status" value="1"/>
</dbReference>
<reference evidence="11" key="1">
    <citation type="submission" date="2023-03" db="EMBL/GenBank/DDBJ databases">
        <title>Mesosutterella sp. nov. isolated from porcine feces.</title>
        <authorList>
            <person name="Yu S."/>
        </authorList>
    </citation>
    <scope>NUCLEOTIDE SEQUENCE</scope>
    <source>
        <strain evidence="11">AGMB02718</strain>
    </source>
</reference>
<dbReference type="InterPro" id="IPR011990">
    <property type="entry name" value="TPR-like_helical_dom_sf"/>
</dbReference>
<organism evidence="11 12">
    <name type="scientific">Mesosutterella faecium</name>
    <dbReference type="NCBI Taxonomy" id="2925194"/>
    <lineage>
        <taxon>Bacteria</taxon>
        <taxon>Pseudomonadati</taxon>
        <taxon>Pseudomonadota</taxon>
        <taxon>Betaproteobacteria</taxon>
        <taxon>Burkholderiales</taxon>
        <taxon>Sutterellaceae</taxon>
        <taxon>Mesosutterella</taxon>
    </lineage>
</organism>
<accession>A0ABT7ILK9</accession>
<dbReference type="Proteomes" id="UP001165481">
    <property type="component" value="Unassembled WGS sequence"/>
</dbReference>
<evidence type="ECO:0000256" key="7">
    <source>
        <dbReference type="ARBA" id="ARBA00024197"/>
    </source>
</evidence>
<comment type="similarity">
    <text evidence="7">Belongs to the YfgM family.</text>
</comment>
<keyword evidence="12" id="KW-1185">Reference proteome</keyword>
<keyword evidence="3 9" id="KW-0812">Transmembrane</keyword>
<evidence type="ECO:0000256" key="8">
    <source>
        <dbReference type="ARBA" id="ARBA00024235"/>
    </source>
</evidence>
<dbReference type="Gene3D" id="1.25.40.10">
    <property type="entry name" value="Tetratricopeptide repeat domain"/>
    <property type="match status" value="1"/>
</dbReference>
<keyword evidence="6" id="KW-0143">Chaperone</keyword>
<evidence type="ECO:0000256" key="1">
    <source>
        <dbReference type="ARBA" id="ARBA00004401"/>
    </source>
</evidence>
<sequence length="248" mass="26589">MAYNLEEQESIDNLKGWWEKWGTPVMVVVIVVCLGFAGFNGWRWYKHRQTAKASAAYSQLQQAILTHNDKNIKSLSEGLMDQYGSTVFGPLAAFAAARSAMDSGDEKTAEEKLRWVVEKSGREEFEAVARVRLAGLLLDEKKADEALKLLQAFKPKSDAEKSIVNDRLGDVYQALGRTDDAKKAWTEALAATQKGEPFEQFLQMKLESLPGADEAVPAAAASAAASSAAASSAAASSAASSPAAAAAK</sequence>
<evidence type="ECO:0000259" key="10">
    <source>
        <dbReference type="Pfam" id="PF09976"/>
    </source>
</evidence>
<keyword evidence="2" id="KW-1003">Cell membrane</keyword>
<dbReference type="InterPro" id="IPR026039">
    <property type="entry name" value="YfgM"/>
</dbReference>
<comment type="subcellular location">
    <subcellularLocation>
        <location evidence="1">Cell membrane</location>
        <topology evidence="1">Single-pass type II membrane protein</topology>
    </subcellularLocation>
</comment>
<gene>
    <name evidence="11" type="ORF">MUN46_004715</name>
</gene>
<dbReference type="PANTHER" id="PTHR38035:SF1">
    <property type="entry name" value="ANCILLARY SECYEG TRANSLOCON SUBUNIT"/>
    <property type="match status" value="1"/>
</dbReference>
<protein>
    <recommendedName>
        <fullName evidence="8">Ancillary SecYEG translocon subunit</fullName>
    </recommendedName>
</protein>
<evidence type="ECO:0000256" key="6">
    <source>
        <dbReference type="ARBA" id="ARBA00023186"/>
    </source>
</evidence>
<evidence type="ECO:0000256" key="9">
    <source>
        <dbReference type="SAM" id="Phobius"/>
    </source>
</evidence>
<dbReference type="RefSeq" id="WP_243376146.1">
    <property type="nucleotide sequence ID" value="NZ_JAKZJU020000001.1"/>
</dbReference>
<keyword evidence="4 9" id="KW-1133">Transmembrane helix</keyword>
<dbReference type="PANTHER" id="PTHR38035">
    <property type="entry name" value="UPF0070 PROTEIN YFGM"/>
    <property type="match status" value="1"/>
</dbReference>
<dbReference type="EMBL" id="JAKZJU020000001">
    <property type="protein sequence ID" value="MDL2059234.1"/>
    <property type="molecule type" value="Genomic_DNA"/>
</dbReference>
<proteinExistence type="inferred from homology"/>
<feature type="transmembrane region" description="Helical" evidence="9">
    <location>
        <begin position="21"/>
        <end position="42"/>
    </location>
</feature>
<comment type="caution">
    <text evidence="11">The sequence shown here is derived from an EMBL/GenBank/DDBJ whole genome shotgun (WGS) entry which is preliminary data.</text>
</comment>